<dbReference type="AlphaFoldDB" id="X1BLD6"/>
<keyword evidence="1" id="KW-0472">Membrane</keyword>
<accession>X1BLD6</accession>
<feature type="transmembrane region" description="Helical" evidence="1">
    <location>
        <begin position="142"/>
        <end position="164"/>
    </location>
</feature>
<evidence type="ECO:0000313" key="2">
    <source>
        <dbReference type="EMBL" id="GAG84883.1"/>
    </source>
</evidence>
<evidence type="ECO:0000256" key="1">
    <source>
        <dbReference type="SAM" id="Phobius"/>
    </source>
</evidence>
<keyword evidence="1" id="KW-1133">Transmembrane helix</keyword>
<reference evidence="2" key="1">
    <citation type="journal article" date="2014" name="Front. Microbiol.">
        <title>High frequency of phylogenetically diverse reductive dehalogenase-homologous genes in deep subseafloor sedimentary metagenomes.</title>
        <authorList>
            <person name="Kawai M."/>
            <person name="Futagami T."/>
            <person name="Toyoda A."/>
            <person name="Takaki Y."/>
            <person name="Nishi S."/>
            <person name="Hori S."/>
            <person name="Arai W."/>
            <person name="Tsubouchi T."/>
            <person name="Morono Y."/>
            <person name="Uchiyama I."/>
            <person name="Ito T."/>
            <person name="Fujiyama A."/>
            <person name="Inagaki F."/>
            <person name="Takami H."/>
        </authorList>
    </citation>
    <scope>NUCLEOTIDE SEQUENCE</scope>
    <source>
        <strain evidence="2">Expedition CK06-06</strain>
    </source>
</reference>
<protein>
    <submittedName>
        <fullName evidence="2">Uncharacterized protein</fullName>
    </submittedName>
</protein>
<comment type="caution">
    <text evidence="2">The sequence shown here is derived from an EMBL/GenBank/DDBJ whole genome shotgun (WGS) entry which is preliminary data.</text>
</comment>
<sequence>MKIKQKIVLIGLLFLVMSMMLTNVEAQGPVLEFIDAPDRIKLEDAFTFSVKLTNARGYDYFSLYGETPSGEDMYFGEHIFDEGLWSVYSKRWTLTFVSFNETGYYTVYVDAGALNSPDVDIITTSFSVYVEEGKTDPTLLDYFMLLCPPFGLLLILSIGAVYAIRRRGGKEEVVEAVQRLSRESQSVRTVERNYESRIKPCAMKRLSSRT</sequence>
<proteinExistence type="predicted"/>
<gene>
    <name evidence="2" type="ORF">S01H4_22101</name>
</gene>
<name>X1BLD6_9ZZZZ</name>
<dbReference type="EMBL" id="BART01010083">
    <property type="protein sequence ID" value="GAG84883.1"/>
    <property type="molecule type" value="Genomic_DNA"/>
</dbReference>
<keyword evidence="1" id="KW-0812">Transmembrane</keyword>
<organism evidence="2">
    <name type="scientific">marine sediment metagenome</name>
    <dbReference type="NCBI Taxonomy" id="412755"/>
    <lineage>
        <taxon>unclassified sequences</taxon>
        <taxon>metagenomes</taxon>
        <taxon>ecological metagenomes</taxon>
    </lineage>
</organism>